<sequence length="244" mass="27293">MEMEYPAIHECGTRHVHFMHAFCEYLSNLIGRPVPLAVNRPHLYLAPDEQKPLDAVRTDVPYCVINAGHKLDYTAKFASTAIWQEVVDYFRGRLQFVQVGEANPHHIHRPLEGVLNLIGKTTFREFFRLVRYSTVACGPVSFLMHTAAAFEVPYVCLAGGREEPSWAAYSTTQYLHTMGALDCCRTSRACWKSRTVPLKDGNRNDLSLCSLPVIQDDGEAVPKCLDMIGAAGVIRAIDQQLGGR</sequence>
<dbReference type="Gene3D" id="3.40.50.2000">
    <property type="entry name" value="Glycogen Phosphorylase B"/>
    <property type="match status" value="1"/>
</dbReference>
<name>A0A2Z3H182_9BACT</name>
<dbReference type="EMBL" id="CP025958">
    <property type="protein sequence ID" value="AWM39773.1"/>
    <property type="molecule type" value="Genomic_DNA"/>
</dbReference>
<dbReference type="GO" id="GO:0016740">
    <property type="term" value="F:transferase activity"/>
    <property type="evidence" value="ECO:0007669"/>
    <property type="project" value="UniProtKB-KW"/>
</dbReference>
<gene>
    <name evidence="1" type="ORF">C1280_24060</name>
</gene>
<evidence type="ECO:0000313" key="1">
    <source>
        <dbReference type="EMBL" id="AWM39773.1"/>
    </source>
</evidence>
<organism evidence="1 2">
    <name type="scientific">Gemmata obscuriglobus</name>
    <dbReference type="NCBI Taxonomy" id="114"/>
    <lineage>
        <taxon>Bacteria</taxon>
        <taxon>Pseudomonadati</taxon>
        <taxon>Planctomycetota</taxon>
        <taxon>Planctomycetia</taxon>
        <taxon>Gemmatales</taxon>
        <taxon>Gemmataceae</taxon>
        <taxon>Gemmata</taxon>
    </lineage>
</organism>
<accession>A0A2Z3H182</accession>
<dbReference type="KEGG" id="gog:C1280_24060"/>
<reference evidence="1 2" key="1">
    <citation type="submission" date="2018-01" db="EMBL/GenBank/DDBJ databases">
        <title>G. obscuriglobus.</title>
        <authorList>
            <person name="Franke J."/>
            <person name="Blomberg W."/>
            <person name="Selmecki A."/>
        </authorList>
    </citation>
    <scope>NUCLEOTIDE SEQUENCE [LARGE SCALE GENOMIC DNA]</scope>
    <source>
        <strain evidence="1 2">DSM 5831</strain>
    </source>
</reference>
<dbReference type="AlphaFoldDB" id="A0A2Z3H182"/>
<protein>
    <submittedName>
        <fullName evidence="1">ADP-heptose--LPS heptosyltransferase</fullName>
    </submittedName>
</protein>
<keyword evidence="2" id="KW-1185">Reference proteome</keyword>
<dbReference type="SUPFAM" id="SSF53756">
    <property type="entry name" value="UDP-Glycosyltransferase/glycogen phosphorylase"/>
    <property type="match status" value="1"/>
</dbReference>
<proteinExistence type="predicted"/>
<keyword evidence="1" id="KW-0808">Transferase</keyword>
<dbReference type="Proteomes" id="UP000245802">
    <property type="component" value="Chromosome"/>
</dbReference>
<evidence type="ECO:0000313" key="2">
    <source>
        <dbReference type="Proteomes" id="UP000245802"/>
    </source>
</evidence>